<keyword evidence="3" id="KW-1185">Reference proteome</keyword>
<sequence>MPTRPDAVRVRPARRTRLPSSLVSILAVTAFVAASIAGVFGGTHAASAAPAETHSVGSDKIVGHQPTKTRVSVGGDRSDHPQHRATPWIPLAVTPDESEMAAPSESAPTVVVSAVPWHSYDVTTPQGRAPPR</sequence>
<name>A0AA46YKM9_9ACTN</name>
<accession>A0AA46YKM9</accession>
<evidence type="ECO:0000256" key="1">
    <source>
        <dbReference type="SAM" id="MobiDB-lite"/>
    </source>
</evidence>
<protein>
    <submittedName>
        <fullName evidence="2">Uncharacterized protein</fullName>
    </submittedName>
</protein>
<organism evidence="2 3">
    <name type="scientific">Solicola gregarius</name>
    <dbReference type="NCBI Taxonomy" id="2908642"/>
    <lineage>
        <taxon>Bacteria</taxon>
        <taxon>Bacillati</taxon>
        <taxon>Actinomycetota</taxon>
        <taxon>Actinomycetes</taxon>
        <taxon>Propionibacteriales</taxon>
        <taxon>Nocardioidaceae</taxon>
        <taxon>Solicola</taxon>
    </lineage>
</organism>
<dbReference type="KEGG" id="sgrg:L0C25_19790"/>
<dbReference type="EMBL" id="CP094970">
    <property type="protein sequence ID" value="UYM04754.1"/>
    <property type="molecule type" value="Genomic_DNA"/>
</dbReference>
<reference evidence="2" key="1">
    <citation type="submission" date="2022-01" db="EMBL/GenBank/DDBJ databases">
        <title>Nocardioidaceae gen. sp. A5X3R13.</title>
        <authorList>
            <person name="Lopez Marin M.A."/>
            <person name="Uhlik O."/>
        </authorList>
    </citation>
    <scope>NUCLEOTIDE SEQUENCE</scope>
    <source>
        <strain evidence="2">A5X3R13</strain>
    </source>
</reference>
<dbReference type="AlphaFoldDB" id="A0AA46YKM9"/>
<gene>
    <name evidence="2" type="ORF">L0C25_19790</name>
</gene>
<proteinExistence type="predicted"/>
<evidence type="ECO:0000313" key="3">
    <source>
        <dbReference type="Proteomes" id="UP001164390"/>
    </source>
</evidence>
<dbReference type="RefSeq" id="WP_271633512.1">
    <property type="nucleotide sequence ID" value="NZ_CP094970.1"/>
</dbReference>
<feature type="region of interest" description="Disordered" evidence="1">
    <location>
        <begin position="45"/>
        <end position="86"/>
    </location>
</feature>
<dbReference type="Proteomes" id="UP001164390">
    <property type="component" value="Chromosome"/>
</dbReference>
<evidence type="ECO:0000313" key="2">
    <source>
        <dbReference type="EMBL" id="UYM04754.1"/>
    </source>
</evidence>